<dbReference type="EMBL" id="OU503044">
    <property type="protein sequence ID" value="CAI9768558.1"/>
    <property type="molecule type" value="Genomic_DNA"/>
</dbReference>
<dbReference type="InterPro" id="IPR029028">
    <property type="entry name" value="Alpha/beta_knot_MTases"/>
</dbReference>
<evidence type="ECO:0000256" key="2">
    <source>
        <dbReference type="ARBA" id="ARBA00022517"/>
    </source>
</evidence>
<evidence type="ECO:0000256" key="4">
    <source>
        <dbReference type="ARBA" id="ARBA00022603"/>
    </source>
</evidence>
<protein>
    <submittedName>
        <fullName evidence="9">Uncharacterized protein</fullName>
    </submittedName>
</protein>
<evidence type="ECO:0000256" key="1">
    <source>
        <dbReference type="ARBA" id="ARBA00008115"/>
    </source>
</evidence>
<dbReference type="GO" id="GO:0070475">
    <property type="term" value="P:rRNA base methylation"/>
    <property type="evidence" value="ECO:0007669"/>
    <property type="project" value="InterPro"/>
</dbReference>
<dbReference type="GO" id="GO:0032040">
    <property type="term" value="C:small-subunit processome"/>
    <property type="evidence" value="ECO:0007669"/>
    <property type="project" value="TreeGrafter"/>
</dbReference>
<dbReference type="AlphaFoldDB" id="A0AAD1ZGG8"/>
<evidence type="ECO:0000256" key="7">
    <source>
        <dbReference type="ARBA" id="ARBA00022730"/>
    </source>
</evidence>
<dbReference type="Gene3D" id="3.40.1280.10">
    <property type="match status" value="1"/>
</dbReference>
<sequence length="144" mass="15999">MVQLYKSPKKAKTEGCDLDKEKAEQVIDEMPGIPIVPTDTDKKPGVIFILERASLEIGKVGKSYQLLSSDEHANYLMKNKRNPAEYHLDSRHCFSDAGGGGRGLSQSVGPSGFQFSPQRCFFSSGLEAVQLLQFFRLAFCFALY</sequence>
<accession>A0AAD1ZGG8</accession>
<evidence type="ECO:0000313" key="9">
    <source>
        <dbReference type="EMBL" id="CAI9768558.1"/>
    </source>
</evidence>
<dbReference type="SUPFAM" id="SSF75217">
    <property type="entry name" value="alpha/beta knot"/>
    <property type="match status" value="1"/>
</dbReference>
<keyword evidence="6" id="KW-0949">S-adenosyl-L-methionine</keyword>
<organism evidence="9 10">
    <name type="scientific">Fraxinus pennsylvanica</name>
    <dbReference type="NCBI Taxonomy" id="56036"/>
    <lineage>
        <taxon>Eukaryota</taxon>
        <taxon>Viridiplantae</taxon>
        <taxon>Streptophyta</taxon>
        <taxon>Embryophyta</taxon>
        <taxon>Tracheophyta</taxon>
        <taxon>Spermatophyta</taxon>
        <taxon>Magnoliopsida</taxon>
        <taxon>eudicotyledons</taxon>
        <taxon>Gunneridae</taxon>
        <taxon>Pentapetalae</taxon>
        <taxon>asterids</taxon>
        <taxon>lamiids</taxon>
        <taxon>Lamiales</taxon>
        <taxon>Oleaceae</taxon>
        <taxon>Oleeae</taxon>
        <taxon>Fraxinus</taxon>
    </lineage>
</organism>
<evidence type="ECO:0000256" key="5">
    <source>
        <dbReference type="ARBA" id="ARBA00022679"/>
    </source>
</evidence>
<comment type="similarity">
    <text evidence="1">Belongs to the class IV-like SAM-binding methyltransferase superfamily. RNA methyltransferase NEP1 family.</text>
</comment>
<dbReference type="Proteomes" id="UP000834106">
    <property type="component" value="Chromosome 9"/>
</dbReference>
<keyword evidence="4" id="KW-0489">Methyltransferase</keyword>
<keyword evidence="2" id="KW-0690">Ribosome biogenesis</keyword>
<dbReference type="PANTHER" id="PTHR12636:SF5">
    <property type="entry name" value="RIBOSOMAL RNA SMALL SUBUNIT METHYLTRANSFERASE NEP1"/>
    <property type="match status" value="1"/>
</dbReference>
<evidence type="ECO:0000256" key="3">
    <source>
        <dbReference type="ARBA" id="ARBA00022552"/>
    </source>
</evidence>
<keyword evidence="8" id="KW-0694">RNA-binding</keyword>
<dbReference type="PANTHER" id="PTHR12636">
    <property type="entry name" value="NEP1/MRA1"/>
    <property type="match status" value="1"/>
</dbReference>
<dbReference type="GO" id="GO:0070037">
    <property type="term" value="F:rRNA (pseudouridine) methyltransferase activity"/>
    <property type="evidence" value="ECO:0007669"/>
    <property type="project" value="InterPro"/>
</dbReference>
<keyword evidence="7" id="KW-0699">rRNA-binding</keyword>
<proteinExistence type="inferred from homology"/>
<name>A0AAD1ZGG8_9LAMI</name>
<reference evidence="9" key="1">
    <citation type="submission" date="2023-05" db="EMBL/GenBank/DDBJ databases">
        <authorList>
            <person name="Huff M."/>
        </authorList>
    </citation>
    <scope>NUCLEOTIDE SEQUENCE</scope>
</reference>
<dbReference type="InterPro" id="IPR005304">
    <property type="entry name" value="Rbsml_bgen_MeTrfase_EMG1/NEP1"/>
</dbReference>
<dbReference type="GO" id="GO:0019843">
    <property type="term" value="F:rRNA binding"/>
    <property type="evidence" value="ECO:0007669"/>
    <property type="project" value="UniProtKB-KW"/>
</dbReference>
<keyword evidence="10" id="KW-1185">Reference proteome</keyword>
<evidence type="ECO:0000313" key="10">
    <source>
        <dbReference type="Proteomes" id="UP000834106"/>
    </source>
</evidence>
<keyword evidence="5" id="KW-0808">Transferase</keyword>
<gene>
    <name evidence="9" type="ORF">FPE_LOCUS15988</name>
</gene>
<keyword evidence="3" id="KW-0698">rRNA processing</keyword>
<evidence type="ECO:0000256" key="6">
    <source>
        <dbReference type="ARBA" id="ARBA00022691"/>
    </source>
</evidence>
<evidence type="ECO:0000256" key="8">
    <source>
        <dbReference type="ARBA" id="ARBA00022884"/>
    </source>
</evidence>
<dbReference type="InterPro" id="IPR029026">
    <property type="entry name" value="tRNA_m1G_MTases_N"/>
</dbReference>